<proteinExistence type="predicted"/>
<dbReference type="AlphaFoldDB" id="A0A9Q5HYI5"/>
<dbReference type="EMBL" id="LNZH02000182">
    <property type="protein sequence ID" value="OCB88205.1"/>
    <property type="molecule type" value="Genomic_DNA"/>
</dbReference>
<name>A0A9Q5HYI5_SANBA</name>
<keyword evidence="2" id="KW-1185">Reference proteome</keyword>
<protein>
    <recommendedName>
        <fullName evidence="3">Protein kinase domain-containing protein</fullName>
    </recommendedName>
</protein>
<dbReference type="OrthoDB" id="5987198at2759"/>
<dbReference type="Proteomes" id="UP000757232">
    <property type="component" value="Unassembled WGS sequence"/>
</dbReference>
<evidence type="ECO:0008006" key="3">
    <source>
        <dbReference type="Google" id="ProtNLM"/>
    </source>
</evidence>
<dbReference type="InterPro" id="IPR011009">
    <property type="entry name" value="Kinase-like_dom_sf"/>
</dbReference>
<sequence length="376" mass="43812">MPSSSSETRLDNASPLSEREILWRDRYNMLESHGYRLRQRYKPDWKPSWLTTKRSLVFHDDFKPHRSPVSIDAIRISDGRRVFLKQILKPSSELDIHSFLSDDNKLKDPRNHTVPLLDVFPDDSEPSYVYIVMPLLRPFDLPLFFSVDEVVEFVRQLLEASTNFLLPNFILKLNVRDCSDLNIMMDAEPMYPKGFHPKNTTTDTTGYRKAHPKRRRDVLSSVRYYFIDFGISTMFGPDETDKTVLGLEGQDNTVPELSERYPYDPFLVDIFIVGNLFDSALFKKYDNLAFLYPLIEEMTQPDPPHRCDAAGALNLFNEIISQESPRRLRWRLKAKSSGKLERFLIDVDSLSHEGVYLAKYTFTSTTKGILRLLRLR</sequence>
<gene>
    <name evidence="1" type="ORF">A7U60_g4610</name>
</gene>
<evidence type="ECO:0000313" key="1">
    <source>
        <dbReference type="EMBL" id="OCB88205.1"/>
    </source>
</evidence>
<reference evidence="1" key="1">
    <citation type="submission" date="2016-06" db="EMBL/GenBank/DDBJ databases">
        <title>Draft Genome sequence of the fungus Inonotus baumii.</title>
        <authorList>
            <person name="Zhu H."/>
            <person name="Lin W."/>
        </authorList>
    </citation>
    <scope>NUCLEOTIDE SEQUENCE</scope>
    <source>
        <strain evidence="1">821</strain>
    </source>
</reference>
<dbReference type="SUPFAM" id="SSF56112">
    <property type="entry name" value="Protein kinase-like (PK-like)"/>
    <property type="match status" value="1"/>
</dbReference>
<organism evidence="1 2">
    <name type="scientific">Sanghuangporus baumii</name>
    <name type="common">Phellinus baumii</name>
    <dbReference type="NCBI Taxonomy" id="108892"/>
    <lineage>
        <taxon>Eukaryota</taxon>
        <taxon>Fungi</taxon>
        <taxon>Dikarya</taxon>
        <taxon>Basidiomycota</taxon>
        <taxon>Agaricomycotina</taxon>
        <taxon>Agaricomycetes</taxon>
        <taxon>Hymenochaetales</taxon>
        <taxon>Hymenochaetaceae</taxon>
        <taxon>Sanghuangporus</taxon>
    </lineage>
</organism>
<accession>A0A9Q5HYI5</accession>
<comment type="caution">
    <text evidence="1">The sequence shown here is derived from an EMBL/GenBank/DDBJ whole genome shotgun (WGS) entry which is preliminary data.</text>
</comment>
<evidence type="ECO:0000313" key="2">
    <source>
        <dbReference type="Proteomes" id="UP000757232"/>
    </source>
</evidence>